<feature type="domain" description="SusE outer membrane protein" evidence="2">
    <location>
        <begin position="34"/>
        <end position="115"/>
    </location>
</feature>
<dbReference type="EMBL" id="FLUL01000001">
    <property type="protein sequence ID" value="SBV97585.1"/>
    <property type="molecule type" value="Genomic_DNA"/>
</dbReference>
<name>A0A212JE99_9BACT</name>
<dbReference type="AlphaFoldDB" id="A0A212JE99"/>
<feature type="domain" description="Outer membrane protein SusF/SusE-like C-terminal" evidence="3">
    <location>
        <begin position="260"/>
        <end position="353"/>
    </location>
</feature>
<organism evidence="4">
    <name type="scientific">uncultured Dysgonomonas sp</name>
    <dbReference type="NCBI Taxonomy" id="206096"/>
    <lineage>
        <taxon>Bacteria</taxon>
        <taxon>Pseudomonadati</taxon>
        <taxon>Bacteroidota</taxon>
        <taxon>Bacteroidia</taxon>
        <taxon>Bacteroidales</taxon>
        <taxon>Dysgonomonadaceae</taxon>
        <taxon>Dysgonomonas</taxon>
        <taxon>environmental samples</taxon>
    </lineage>
</organism>
<dbReference type="PROSITE" id="PS51257">
    <property type="entry name" value="PROKAR_LIPOPROTEIN"/>
    <property type="match status" value="1"/>
</dbReference>
<evidence type="ECO:0000259" key="2">
    <source>
        <dbReference type="Pfam" id="PF14292"/>
    </source>
</evidence>
<dbReference type="Pfam" id="PF16411">
    <property type="entry name" value="SusF_SusE"/>
    <property type="match status" value="2"/>
</dbReference>
<feature type="signal peptide" evidence="1">
    <location>
        <begin position="1"/>
        <end position="21"/>
    </location>
</feature>
<evidence type="ECO:0000259" key="3">
    <source>
        <dbReference type="Pfam" id="PF16411"/>
    </source>
</evidence>
<dbReference type="Gene3D" id="2.60.40.3620">
    <property type="match status" value="1"/>
</dbReference>
<reference evidence="4" key="1">
    <citation type="submission" date="2016-04" db="EMBL/GenBank/DDBJ databases">
        <authorList>
            <person name="Evans L.H."/>
            <person name="Alamgir A."/>
            <person name="Owens N."/>
            <person name="Weber N.D."/>
            <person name="Virtaneva K."/>
            <person name="Barbian K."/>
            <person name="Babar A."/>
            <person name="Rosenke K."/>
        </authorList>
    </citation>
    <scope>NUCLEOTIDE SEQUENCE</scope>
    <source>
        <strain evidence="4">86-2</strain>
    </source>
</reference>
<feature type="domain" description="Outer membrane protein SusF/SusE-like C-terminal" evidence="3">
    <location>
        <begin position="160"/>
        <end position="253"/>
    </location>
</feature>
<dbReference type="GO" id="GO:0019867">
    <property type="term" value="C:outer membrane"/>
    <property type="evidence" value="ECO:0007669"/>
    <property type="project" value="InterPro"/>
</dbReference>
<dbReference type="GO" id="GO:2001070">
    <property type="term" value="F:starch binding"/>
    <property type="evidence" value="ECO:0007669"/>
    <property type="project" value="InterPro"/>
</dbReference>
<dbReference type="RefSeq" id="WP_296948394.1">
    <property type="nucleotide sequence ID" value="NZ_LT599021.1"/>
</dbReference>
<accession>A0A212JE99</accession>
<dbReference type="InterPro" id="IPR032187">
    <property type="entry name" value="SusF/SusE-like_C"/>
</dbReference>
<sequence length="355" mass="39239">MKKLNILLTYFIALFFFVACTNDDDHLKLGDENSIEKPVFEQSAIPNFVIDAKTNMSEKVGTWSWSRTDYNIQAAPVYTIEVATNESFENSLVLMTSNSNKADITYKVLNDAALLFVKESKEITLFLRLKTGLNSVGTGPVFYSDTKSVTFTCYVAFPKELYMVGADFGKWDWGSNGIVALTPIQNNNGEDGAFWCVRYLTAGNGFKWSQDKTWDTAFGKMDSSIGFTNDKDGNAIVAENGLYVIFVNYPDKTIAIQPAKVYGMGDAFGGWDTGKYPFTISGIKATIQTSAANNLRMYVTSDAIDAYNSDWWRHEFNIFDGKIVYRATGGDQAAVPVAAGKKVTLDFNAGTGTIE</sequence>
<dbReference type="InterPro" id="IPR025970">
    <property type="entry name" value="SusE"/>
</dbReference>
<dbReference type="Pfam" id="PF14292">
    <property type="entry name" value="SusE"/>
    <property type="match status" value="1"/>
</dbReference>
<dbReference type="CDD" id="cd12965">
    <property type="entry name" value="CBM-Eb_CBM-Fb"/>
    <property type="match status" value="1"/>
</dbReference>
<protein>
    <submittedName>
        <fullName evidence="4">Uncharacterized protein</fullName>
    </submittedName>
</protein>
<feature type="chain" id="PRO_5012894372" evidence="1">
    <location>
        <begin position="22"/>
        <end position="355"/>
    </location>
</feature>
<evidence type="ECO:0000313" key="4">
    <source>
        <dbReference type="EMBL" id="SBV97585.1"/>
    </source>
</evidence>
<proteinExistence type="predicted"/>
<gene>
    <name evidence="4" type="ORF">KL86DYS2_11298</name>
</gene>
<evidence type="ECO:0000256" key="1">
    <source>
        <dbReference type="SAM" id="SignalP"/>
    </source>
</evidence>
<dbReference type="Gene3D" id="2.60.40.3610">
    <property type="match status" value="1"/>
</dbReference>
<keyword evidence="1" id="KW-0732">Signal</keyword>